<keyword evidence="2" id="KW-0472">Membrane</keyword>
<dbReference type="HOGENOM" id="CLU_695716_0_0_0"/>
<evidence type="ECO:0000313" key="4">
    <source>
        <dbReference type="EMBL" id="GAK53948.1"/>
    </source>
</evidence>
<dbReference type="SUPFAM" id="SSF49464">
    <property type="entry name" value="Carboxypeptidase regulatory domain-like"/>
    <property type="match status" value="1"/>
</dbReference>
<keyword evidence="2" id="KW-1133">Transmembrane helix</keyword>
<feature type="transmembrane region" description="Helical" evidence="2">
    <location>
        <begin position="369"/>
        <end position="391"/>
    </location>
</feature>
<dbReference type="STRING" id="1499966.U14_05225"/>
<name>A0A081BRB7_9BACT</name>
<dbReference type="Pfam" id="PF13620">
    <property type="entry name" value="CarboxypepD_reg"/>
    <property type="match status" value="1"/>
</dbReference>
<feature type="domain" description="SbsA Ig-like" evidence="3">
    <location>
        <begin position="192"/>
        <end position="279"/>
    </location>
</feature>
<proteinExistence type="predicted"/>
<dbReference type="Proteomes" id="UP000030700">
    <property type="component" value="Unassembled WGS sequence"/>
</dbReference>
<reference evidence="4" key="1">
    <citation type="journal article" date="2015" name="PeerJ">
        <title>First genomic representation of candidate bacterial phylum KSB3 points to enhanced environmental sensing as a trigger of wastewater bulking.</title>
        <authorList>
            <person name="Sekiguchi Y."/>
            <person name="Ohashi A."/>
            <person name="Parks D.H."/>
            <person name="Yamauchi T."/>
            <person name="Tyson G.W."/>
            <person name="Hugenholtz P."/>
        </authorList>
    </citation>
    <scope>NUCLEOTIDE SEQUENCE [LARGE SCALE GENOMIC DNA]</scope>
</reference>
<evidence type="ECO:0000256" key="1">
    <source>
        <dbReference type="ARBA" id="ARBA00022729"/>
    </source>
</evidence>
<sequence length="396" mass="42446">MTDNGGLTDIATVNFTVAIAPVLHILSPSADALYATTSVMLQWQGWDNQSGIARYEVQVDGGDWLPVGYNTTHLFDALSEGAHTFRVKAVDNFTLETVVQVGITVSGDPWLIIDAIDGPFNTTQPWISWTGGDNQSSVVRYEIRVDSGSWISVGTNTSYQASVGEGTHILHVRAFDVLGNNATRQVAFTVDLTAPTVISHSPSTGDTPLRPTIIVVFSELMDTSSVEVTGVNGTISWEGNTMTIQLTGDLALDTGYSITVNGRDLAGNAMAPHVWGFSTIDYFMAEFSGQLLDDQGHSIQGAVVSCSNGESRTTNSTGHFFFSLEPGHYSFNLTKDGYVTQVIDEELESGEIVRVVRTLDTVAAAGDDMLLIIAAIVIVCAAAGAVVFLVLRKRRA</sequence>
<keyword evidence="2" id="KW-0812">Transmembrane</keyword>
<dbReference type="Gene3D" id="2.60.40.1120">
    <property type="entry name" value="Carboxypeptidase-like, regulatory domain"/>
    <property type="match status" value="1"/>
</dbReference>
<evidence type="ECO:0000259" key="3">
    <source>
        <dbReference type="Pfam" id="PF13205"/>
    </source>
</evidence>
<dbReference type="Pfam" id="PF17957">
    <property type="entry name" value="Big_7"/>
    <property type="match status" value="1"/>
</dbReference>
<evidence type="ECO:0000313" key="5">
    <source>
        <dbReference type="Proteomes" id="UP000030700"/>
    </source>
</evidence>
<dbReference type="AlphaFoldDB" id="A0A081BRB7"/>
<dbReference type="InterPro" id="IPR032812">
    <property type="entry name" value="SbsA_Ig"/>
</dbReference>
<protein>
    <submittedName>
        <fullName evidence="4">APHP domain protein</fullName>
    </submittedName>
</protein>
<dbReference type="Pfam" id="PF13205">
    <property type="entry name" value="Big_5"/>
    <property type="match status" value="1"/>
</dbReference>
<keyword evidence="1" id="KW-0732">Signal</keyword>
<evidence type="ECO:0000256" key="2">
    <source>
        <dbReference type="SAM" id="Phobius"/>
    </source>
</evidence>
<accession>A0A081BRB7</accession>
<dbReference type="EMBL" id="DF820460">
    <property type="protein sequence ID" value="GAK53948.1"/>
    <property type="molecule type" value="Genomic_DNA"/>
</dbReference>
<organism evidence="4">
    <name type="scientific">Candidatus Moduliflexus flocculans</name>
    <dbReference type="NCBI Taxonomy" id="1499966"/>
    <lineage>
        <taxon>Bacteria</taxon>
        <taxon>Candidatus Moduliflexota</taxon>
        <taxon>Candidatus Moduliflexia</taxon>
        <taxon>Candidatus Moduliflexales</taxon>
        <taxon>Candidatus Moduliflexaceae</taxon>
    </lineage>
</organism>
<gene>
    <name evidence="4" type="ORF">U14_05225</name>
</gene>
<dbReference type="InterPro" id="IPR008969">
    <property type="entry name" value="CarboxyPept-like_regulatory"/>
</dbReference>
<dbReference type="Gene3D" id="2.60.40.1220">
    <property type="match status" value="1"/>
</dbReference>
<dbReference type="InterPro" id="IPR013783">
    <property type="entry name" value="Ig-like_fold"/>
</dbReference>
<dbReference type="Gene3D" id="2.60.40.10">
    <property type="entry name" value="Immunoglobulins"/>
    <property type="match status" value="1"/>
</dbReference>
<dbReference type="InterPro" id="IPR014755">
    <property type="entry name" value="Cu-Rt/internalin_Ig-like"/>
</dbReference>
<keyword evidence="5" id="KW-1185">Reference proteome</keyword>